<evidence type="ECO:0000256" key="2">
    <source>
        <dbReference type="ARBA" id="ARBA00022763"/>
    </source>
</evidence>
<evidence type="ECO:0000256" key="3">
    <source>
        <dbReference type="ARBA" id="ARBA00023204"/>
    </source>
</evidence>
<name>D2V9Y1_NAEGR</name>
<dbReference type="KEGG" id="ngr:NAEGRDRAFT_65668"/>
<dbReference type="InterPro" id="IPR041247">
    <property type="entry name" value="Rad52_fam"/>
</dbReference>
<accession>D2V9Y1</accession>
<keyword evidence="2" id="KW-0227">DNA damage</keyword>
<sequence>MIINYLKHQLTQKEKSDMYKHFDRYKLTMKIKDINVDYVDEVEKKIGNNTILSYHAGVSVIVSMTYDNFNSHEQIGCGNFQCDSRGKAVLEAKRIAIDDACQRVCRVFGDIHSGHHNLMMARKQ</sequence>
<evidence type="ECO:0000256" key="1">
    <source>
        <dbReference type="ARBA" id="ARBA00006638"/>
    </source>
</evidence>
<organism evidence="5">
    <name type="scientific">Naegleria gruberi</name>
    <name type="common">Amoeba</name>
    <dbReference type="NCBI Taxonomy" id="5762"/>
    <lineage>
        <taxon>Eukaryota</taxon>
        <taxon>Discoba</taxon>
        <taxon>Heterolobosea</taxon>
        <taxon>Tetramitia</taxon>
        <taxon>Eutetramitia</taxon>
        <taxon>Vahlkampfiidae</taxon>
        <taxon>Naegleria</taxon>
    </lineage>
</organism>
<dbReference type="InterPro" id="IPR042525">
    <property type="entry name" value="Rad52_Rad59_Rad22_sf"/>
</dbReference>
<dbReference type="AlphaFoldDB" id="D2V9Y1"/>
<dbReference type="OrthoDB" id="10256087at2759"/>
<proteinExistence type="inferred from homology"/>
<dbReference type="SUPFAM" id="SSF54768">
    <property type="entry name" value="dsRNA-binding domain-like"/>
    <property type="match status" value="1"/>
</dbReference>
<evidence type="ECO:0000313" key="5">
    <source>
        <dbReference type="Proteomes" id="UP000006671"/>
    </source>
</evidence>
<keyword evidence="5" id="KW-1185">Reference proteome</keyword>
<dbReference type="RefSeq" id="XP_002679075.1">
    <property type="nucleotide sequence ID" value="XM_002679029.1"/>
</dbReference>
<evidence type="ECO:0000313" key="4">
    <source>
        <dbReference type="EMBL" id="EFC46331.1"/>
    </source>
</evidence>
<protein>
    <submittedName>
        <fullName evidence="4">Predicted protein</fullName>
    </submittedName>
</protein>
<dbReference type="GO" id="GO:0006302">
    <property type="term" value="P:double-strand break repair"/>
    <property type="evidence" value="ECO:0007669"/>
    <property type="project" value="UniProtKB-ARBA"/>
</dbReference>
<dbReference type="InParanoid" id="D2V9Y1"/>
<comment type="similarity">
    <text evidence="1">Belongs to the RAD52 family.</text>
</comment>
<dbReference type="Proteomes" id="UP000006671">
    <property type="component" value="Unassembled WGS sequence"/>
</dbReference>
<dbReference type="GeneID" id="8859448"/>
<dbReference type="Gene3D" id="3.30.390.80">
    <property type="entry name" value="DNA repair protein Rad52/59/22"/>
    <property type="match status" value="1"/>
</dbReference>
<gene>
    <name evidence="4" type="ORF">NAEGRDRAFT_65668</name>
</gene>
<reference evidence="4 5" key="1">
    <citation type="journal article" date="2010" name="Cell">
        <title>The genome of Naegleria gruberi illuminates early eukaryotic versatility.</title>
        <authorList>
            <person name="Fritz-Laylin L.K."/>
            <person name="Prochnik S.E."/>
            <person name="Ginger M.L."/>
            <person name="Dacks J.B."/>
            <person name="Carpenter M.L."/>
            <person name="Field M.C."/>
            <person name="Kuo A."/>
            <person name="Paredez A."/>
            <person name="Chapman J."/>
            <person name="Pham J."/>
            <person name="Shu S."/>
            <person name="Neupane R."/>
            <person name="Cipriano M."/>
            <person name="Mancuso J."/>
            <person name="Tu H."/>
            <person name="Salamov A."/>
            <person name="Lindquist E."/>
            <person name="Shapiro H."/>
            <person name="Lucas S."/>
            <person name="Grigoriev I.V."/>
            <person name="Cande W.Z."/>
            <person name="Fulton C."/>
            <person name="Rokhsar D.S."/>
            <person name="Dawson S.C."/>
        </authorList>
    </citation>
    <scope>NUCLEOTIDE SEQUENCE [LARGE SCALE GENOMIC DNA]</scope>
    <source>
        <strain evidence="4 5">NEG-M</strain>
    </source>
</reference>
<dbReference type="EMBL" id="GG738859">
    <property type="protein sequence ID" value="EFC46331.1"/>
    <property type="molecule type" value="Genomic_DNA"/>
</dbReference>
<dbReference type="VEuPathDB" id="AmoebaDB:NAEGRDRAFT_65668"/>
<dbReference type="Pfam" id="PF04098">
    <property type="entry name" value="Rad52_Rad22"/>
    <property type="match status" value="1"/>
</dbReference>
<keyword evidence="3" id="KW-0234">DNA repair</keyword>
<dbReference type="GO" id="GO:0006310">
    <property type="term" value="P:DNA recombination"/>
    <property type="evidence" value="ECO:0007669"/>
    <property type="project" value="UniProtKB-ARBA"/>
</dbReference>